<evidence type="ECO:0000313" key="9">
    <source>
        <dbReference type="Proteomes" id="UP000256690"/>
    </source>
</evidence>
<evidence type="ECO:0000256" key="5">
    <source>
        <dbReference type="ARBA" id="ARBA00023242"/>
    </source>
</evidence>
<dbReference type="PANTHER" id="PTHR47785">
    <property type="entry name" value="ZN(II)2CYS6 TRANSCRIPTION FACTOR (EUROFUNG)-RELATED-RELATED"/>
    <property type="match status" value="1"/>
</dbReference>
<feature type="compositionally biased region" description="Pro residues" evidence="6">
    <location>
        <begin position="17"/>
        <end position="29"/>
    </location>
</feature>
<evidence type="ECO:0000256" key="2">
    <source>
        <dbReference type="ARBA" id="ARBA00023015"/>
    </source>
</evidence>
<dbReference type="STRING" id="1810919.A0A3D8SX58"/>
<dbReference type="GO" id="GO:0008270">
    <property type="term" value="F:zinc ion binding"/>
    <property type="evidence" value="ECO:0007669"/>
    <property type="project" value="InterPro"/>
</dbReference>
<dbReference type="GO" id="GO:0000981">
    <property type="term" value="F:DNA-binding transcription factor activity, RNA polymerase II-specific"/>
    <property type="evidence" value="ECO:0007669"/>
    <property type="project" value="InterPro"/>
</dbReference>
<feature type="compositionally biased region" description="Basic and acidic residues" evidence="6">
    <location>
        <begin position="1"/>
        <end position="11"/>
    </location>
</feature>
<keyword evidence="4" id="KW-0804">Transcription</keyword>
<dbReference type="SUPFAM" id="SSF57701">
    <property type="entry name" value="Zn2/Cys6 DNA-binding domain"/>
    <property type="match status" value="1"/>
</dbReference>
<dbReference type="Pfam" id="PF04082">
    <property type="entry name" value="Fungal_trans"/>
    <property type="match status" value="1"/>
</dbReference>
<dbReference type="GeneID" id="38112994"/>
<dbReference type="CDD" id="cd12148">
    <property type="entry name" value="fungal_TF_MHR"/>
    <property type="match status" value="1"/>
</dbReference>
<feature type="region of interest" description="Disordered" evidence="6">
    <location>
        <begin position="884"/>
        <end position="921"/>
    </location>
</feature>
<feature type="region of interest" description="Disordered" evidence="6">
    <location>
        <begin position="568"/>
        <end position="589"/>
    </location>
</feature>
<reference evidence="8 9" key="1">
    <citation type="journal article" date="2018" name="IMA Fungus">
        <title>IMA Genome-F 9: Draft genome sequence of Annulohypoxylon stygium, Aspergillus mulundensis, Berkeleyomyces basicola (syn. Thielaviopsis basicola), Ceratocystis smalleyi, two Cercospora beticola strains, Coleophoma cylindrospora, Fusarium fracticaudum, Phialophora cf. hyalina, and Morchella septimelata.</title>
        <authorList>
            <person name="Wingfield B.D."/>
            <person name="Bills G.F."/>
            <person name="Dong Y."/>
            <person name="Huang W."/>
            <person name="Nel W.J."/>
            <person name="Swalarsk-Parry B.S."/>
            <person name="Vaghefi N."/>
            <person name="Wilken P.M."/>
            <person name="An Z."/>
            <person name="de Beer Z.W."/>
            <person name="De Vos L."/>
            <person name="Chen L."/>
            <person name="Duong T.A."/>
            <person name="Gao Y."/>
            <person name="Hammerbacher A."/>
            <person name="Kikkert J.R."/>
            <person name="Li Y."/>
            <person name="Li H."/>
            <person name="Li K."/>
            <person name="Li Q."/>
            <person name="Liu X."/>
            <person name="Ma X."/>
            <person name="Naidoo K."/>
            <person name="Pethybridge S.J."/>
            <person name="Sun J."/>
            <person name="Steenkamp E.T."/>
            <person name="van der Nest M.A."/>
            <person name="van Wyk S."/>
            <person name="Wingfield M.J."/>
            <person name="Xiong C."/>
            <person name="Yue Q."/>
            <person name="Zhang X."/>
        </authorList>
    </citation>
    <scope>NUCLEOTIDE SEQUENCE [LARGE SCALE GENOMIC DNA]</scope>
    <source>
        <strain evidence="8 9">DSM 5745</strain>
    </source>
</reference>
<feature type="compositionally biased region" description="Polar residues" evidence="6">
    <location>
        <begin position="887"/>
        <end position="901"/>
    </location>
</feature>
<evidence type="ECO:0000256" key="4">
    <source>
        <dbReference type="ARBA" id="ARBA00023163"/>
    </source>
</evidence>
<dbReference type="RefSeq" id="XP_026607803.1">
    <property type="nucleotide sequence ID" value="XM_026744640.1"/>
</dbReference>
<keyword evidence="1" id="KW-0479">Metal-binding</keyword>
<protein>
    <submittedName>
        <fullName evidence="8">Putative Zn(II)2Cys6 transcription factor</fullName>
    </submittedName>
</protein>
<keyword evidence="3" id="KW-0238">DNA-binding</keyword>
<proteinExistence type="predicted"/>
<feature type="region of interest" description="Disordered" evidence="6">
    <location>
        <begin position="490"/>
        <end position="522"/>
    </location>
</feature>
<evidence type="ECO:0000256" key="3">
    <source>
        <dbReference type="ARBA" id="ARBA00023125"/>
    </source>
</evidence>
<dbReference type="GO" id="GO:0006351">
    <property type="term" value="P:DNA-templated transcription"/>
    <property type="evidence" value="ECO:0007669"/>
    <property type="project" value="InterPro"/>
</dbReference>
<dbReference type="EMBL" id="PVWQ01000002">
    <property type="protein sequence ID" value="RDW90849.1"/>
    <property type="molecule type" value="Genomic_DNA"/>
</dbReference>
<dbReference type="InterPro" id="IPR053181">
    <property type="entry name" value="EcdB-like_regulator"/>
</dbReference>
<dbReference type="CDD" id="cd00067">
    <property type="entry name" value="GAL4"/>
    <property type="match status" value="1"/>
</dbReference>
<dbReference type="GO" id="GO:0003677">
    <property type="term" value="F:DNA binding"/>
    <property type="evidence" value="ECO:0007669"/>
    <property type="project" value="UniProtKB-KW"/>
</dbReference>
<dbReference type="OrthoDB" id="5244761at2759"/>
<feature type="domain" description="Zn(2)-C6 fungal-type" evidence="7">
    <location>
        <begin position="202"/>
        <end position="232"/>
    </location>
</feature>
<sequence>MEVMTAEDKPRIFYSGPSPPTHRIPPPDAPHGLPGAPGVLEPWRPYPLYDNHHAEARRASNNAPQPPLPSHHNYPPMQHRELPQLPPDFSRPSSLPVPAHAPTEPPPLPHANFPPMNGVQQVPQESSPASAPDYSRSRMSYPPQDQIIHTNGDPPQPPQSLPPNQYPTTIPPPVSHTPAPPYDMTWSQSRLGQRKATRAQQACDQCRTRKAKCDEGRPACSHCKENNLACVYKEVPPHKQDKSTQIIVDRVQQSDDFSGEKFASLEVLGLGHDRRLDEILDLLKQMKQNIGQCGPQHPAIKPDYFDAPQKAEADTIAEDANGNSKYTAFTDKILEPGEDTQELSIPLHHDTAAHKLLKWPKIKKLLHNYDEDYVMRIEQSRGLIRFQGRGEVQESDDEVFSKQPSLITSFNSPHTSPSTTTWGSNIIKYNDAAPEVKGINDSGVLKISAGTVRRYVQSYLDHIHRLHPFLDPDDLGRKVDEFISKHCSRTSQSGLSVSPVDASNRATKRRRTDETPDLPPSVERSNRNAIILLVLALGRICEVREEPIRGPCTDQIIDYRNEPSLGLPRTLTASPAGPGSLPSNQGSFHSPFPPISTPAPTDENFITFPDHPQLRNVDTIPGFVYYVYAARILGDSQGATSIAYVQAALLAGLYLGQLAHPFGSHSWISQASRACQILTLERNYKKLEGIKKDYVCFAFWTCLQLESDILAELDVPASGISRAESRIGLPQGSVLKLSNNISDPDTMMMFFYSTQIHLRKILNRVHTDLYKVDKKDKEKQQRPDWPQSTQEILSMNLELWRASLPREMKWHDNDPPSSDINHARMRAKYYGARYIINRPVLYYALFKYNQPNVDSPPGMPGMAEPETVMKAGSPSVTQDTRAVDMTRMSSDWSASQDQNGLPTLRDLPSKMRKASRWHLTR</sequence>
<dbReference type="AlphaFoldDB" id="A0A3D8SX58"/>
<accession>A0A3D8SX58</accession>
<evidence type="ECO:0000313" key="8">
    <source>
        <dbReference type="EMBL" id="RDW90849.1"/>
    </source>
</evidence>
<keyword evidence="9" id="KW-1185">Reference proteome</keyword>
<dbReference type="Gene3D" id="4.10.240.10">
    <property type="entry name" value="Zn(2)-C6 fungal-type DNA-binding domain"/>
    <property type="match status" value="1"/>
</dbReference>
<organism evidence="8 9">
    <name type="scientific">Aspergillus mulundensis</name>
    <dbReference type="NCBI Taxonomy" id="1810919"/>
    <lineage>
        <taxon>Eukaryota</taxon>
        <taxon>Fungi</taxon>
        <taxon>Dikarya</taxon>
        <taxon>Ascomycota</taxon>
        <taxon>Pezizomycotina</taxon>
        <taxon>Eurotiomycetes</taxon>
        <taxon>Eurotiomycetidae</taxon>
        <taxon>Eurotiales</taxon>
        <taxon>Aspergillaceae</taxon>
        <taxon>Aspergillus</taxon>
        <taxon>Aspergillus subgen. Nidulantes</taxon>
    </lineage>
</organism>
<evidence type="ECO:0000256" key="1">
    <source>
        <dbReference type="ARBA" id="ARBA00022723"/>
    </source>
</evidence>
<keyword evidence="2" id="KW-0805">Transcription regulation</keyword>
<dbReference type="Proteomes" id="UP000256690">
    <property type="component" value="Unassembled WGS sequence"/>
</dbReference>
<dbReference type="PROSITE" id="PS00463">
    <property type="entry name" value="ZN2_CY6_FUNGAL_1"/>
    <property type="match status" value="1"/>
</dbReference>
<dbReference type="InterPro" id="IPR001138">
    <property type="entry name" value="Zn2Cys6_DnaBD"/>
</dbReference>
<feature type="compositionally biased region" description="Pro residues" evidence="6">
    <location>
        <begin position="154"/>
        <end position="181"/>
    </location>
</feature>
<evidence type="ECO:0000259" key="7">
    <source>
        <dbReference type="PROSITE" id="PS50048"/>
    </source>
</evidence>
<gene>
    <name evidence="8" type="ORF">DSM5745_02624</name>
</gene>
<feature type="compositionally biased region" description="Basic residues" evidence="6">
    <location>
        <begin position="910"/>
        <end position="921"/>
    </location>
</feature>
<comment type="caution">
    <text evidence="8">The sequence shown here is derived from an EMBL/GenBank/DDBJ whole genome shotgun (WGS) entry which is preliminary data.</text>
</comment>
<evidence type="ECO:0000256" key="6">
    <source>
        <dbReference type="SAM" id="MobiDB-lite"/>
    </source>
</evidence>
<dbReference type="PANTHER" id="PTHR47785:SF4">
    <property type="entry name" value="ZN(II)2CYS6 TRANSCRIPTION FACTOR (EUROFUNG)"/>
    <property type="match status" value="1"/>
</dbReference>
<dbReference type="PROSITE" id="PS50048">
    <property type="entry name" value="ZN2_CY6_FUNGAL_2"/>
    <property type="match status" value="1"/>
</dbReference>
<feature type="region of interest" description="Disordered" evidence="6">
    <location>
        <begin position="1"/>
        <end position="193"/>
    </location>
</feature>
<name>A0A3D8SX58_9EURO</name>
<dbReference type="SMART" id="SM00066">
    <property type="entry name" value="GAL4"/>
    <property type="match status" value="1"/>
</dbReference>
<feature type="compositionally biased region" description="Polar residues" evidence="6">
    <location>
        <begin position="118"/>
        <end position="129"/>
    </location>
</feature>
<dbReference type="InterPro" id="IPR007219">
    <property type="entry name" value="XnlR_reg_dom"/>
</dbReference>
<dbReference type="InterPro" id="IPR036864">
    <property type="entry name" value="Zn2-C6_fun-type_DNA-bd_sf"/>
</dbReference>
<keyword evidence="5" id="KW-0539">Nucleus</keyword>
<dbReference type="Pfam" id="PF00172">
    <property type="entry name" value="Zn_clus"/>
    <property type="match status" value="1"/>
</dbReference>